<evidence type="ECO:0000313" key="3">
    <source>
        <dbReference type="Proteomes" id="UP000053424"/>
    </source>
</evidence>
<reference evidence="3" key="2">
    <citation type="submission" date="2015-01" db="EMBL/GenBank/DDBJ databases">
        <title>Evolutionary Origins and Diversification of the Mycorrhizal Mutualists.</title>
        <authorList>
            <consortium name="DOE Joint Genome Institute"/>
            <consortium name="Mycorrhizal Genomics Consortium"/>
            <person name="Kohler A."/>
            <person name="Kuo A."/>
            <person name="Nagy L.G."/>
            <person name="Floudas D."/>
            <person name="Copeland A."/>
            <person name="Barry K.W."/>
            <person name="Cichocki N."/>
            <person name="Veneault-Fourrey C."/>
            <person name="LaButti K."/>
            <person name="Lindquist E.A."/>
            <person name="Lipzen A."/>
            <person name="Lundell T."/>
            <person name="Morin E."/>
            <person name="Murat C."/>
            <person name="Riley R."/>
            <person name="Ohm R."/>
            <person name="Sun H."/>
            <person name="Tunlid A."/>
            <person name="Henrissat B."/>
            <person name="Grigoriev I.V."/>
            <person name="Hibbett D.S."/>
            <person name="Martin F."/>
        </authorList>
    </citation>
    <scope>NUCLEOTIDE SEQUENCE [LARGE SCALE GENOMIC DNA]</scope>
    <source>
        <strain evidence="3">h7</strain>
    </source>
</reference>
<feature type="region of interest" description="Disordered" evidence="1">
    <location>
        <begin position="59"/>
        <end position="92"/>
    </location>
</feature>
<organism evidence="2 3">
    <name type="scientific">Hebeloma cylindrosporum</name>
    <dbReference type="NCBI Taxonomy" id="76867"/>
    <lineage>
        <taxon>Eukaryota</taxon>
        <taxon>Fungi</taxon>
        <taxon>Dikarya</taxon>
        <taxon>Basidiomycota</taxon>
        <taxon>Agaricomycotina</taxon>
        <taxon>Agaricomycetes</taxon>
        <taxon>Agaricomycetidae</taxon>
        <taxon>Agaricales</taxon>
        <taxon>Agaricineae</taxon>
        <taxon>Hymenogastraceae</taxon>
        <taxon>Hebeloma</taxon>
    </lineage>
</organism>
<dbReference type="AlphaFoldDB" id="A0A0C3BYQ1"/>
<evidence type="ECO:0000256" key="1">
    <source>
        <dbReference type="SAM" id="MobiDB-lite"/>
    </source>
</evidence>
<dbReference type="EMBL" id="KN831799">
    <property type="protein sequence ID" value="KIM37154.1"/>
    <property type="molecule type" value="Genomic_DNA"/>
</dbReference>
<feature type="compositionally biased region" description="Low complexity" evidence="1">
    <location>
        <begin position="59"/>
        <end position="74"/>
    </location>
</feature>
<feature type="compositionally biased region" description="Basic and acidic residues" evidence="1">
    <location>
        <begin position="76"/>
        <end position="87"/>
    </location>
</feature>
<reference evidence="2 3" key="1">
    <citation type="submission" date="2014-04" db="EMBL/GenBank/DDBJ databases">
        <authorList>
            <consortium name="DOE Joint Genome Institute"/>
            <person name="Kuo A."/>
            <person name="Gay G."/>
            <person name="Dore J."/>
            <person name="Kohler A."/>
            <person name="Nagy L.G."/>
            <person name="Floudas D."/>
            <person name="Copeland A."/>
            <person name="Barry K.W."/>
            <person name="Cichocki N."/>
            <person name="Veneault-Fourrey C."/>
            <person name="LaButti K."/>
            <person name="Lindquist E.A."/>
            <person name="Lipzen A."/>
            <person name="Lundell T."/>
            <person name="Morin E."/>
            <person name="Murat C."/>
            <person name="Sun H."/>
            <person name="Tunlid A."/>
            <person name="Henrissat B."/>
            <person name="Grigoriev I.V."/>
            <person name="Hibbett D.S."/>
            <person name="Martin F."/>
            <person name="Nordberg H.P."/>
            <person name="Cantor M.N."/>
            <person name="Hua S.X."/>
        </authorList>
    </citation>
    <scope>NUCLEOTIDE SEQUENCE [LARGE SCALE GENOMIC DNA]</scope>
    <source>
        <strain evidence="3">h7</strain>
    </source>
</reference>
<name>A0A0C3BYQ1_HEBCY</name>
<evidence type="ECO:0000313" key="2">
    <source>
        <dbReference type="EMBL" id="KIM37154.1"/>
    </source>
</evidence>
<protein>
    <submittedName>
        <fullName evidence="2">Uncharacterized protein</fullName>
    </submittedName>
</protein>
<gene>
    <name evidence="2" type="ORF">M413DRAFT_278602</name>
</gene>
<dbReference type="Proteomes" id="UP000053424">
    <property type="component" value="Unassembled WGS sequence"/>
</dbReference>
<accession>A0A0C3BYQ1</accession>
<dbReference type="HOGENOM" id="CLU_2049961_0_0_1"/>
<proteinExistence type="predicted"/>
<keyword evidence="3" id="KW-1185">Reference proteome</keyword>
<sequence length="120" mass="13795">MYLRRPERIEIREERLLHCNGMTGRNIVDIQKAKLDIDRYAELAPMIGERKIFTRTLSTNVSTSRESSLSTSEPLLDERRMMGKRSQDNGTLFGPMRMVRRIASEGGTLNREVLSVALVR</sequence>